<dbReference type="KEGG" id="vhl:BME96_18675"/>
<evidence type="ECO:0000313" key="4">
    <source>
        <dbReference type="Proteomes" id="UP000182945"/>
    </source>
</evidence>
<feature type="compositionally biased region" description="Basic and acidic residues" evidence="1">
    <location>
        <begin position="60"/>
        <end position="74"/>
    </location>
</feature>
<evidence type="ECO:0008006" key="5">
    <source>
        <dbReference type="Google" id="ProtNLM"/>
    </source>
</evidence>
<reference evidence="3 4" key="1">
    <citation type="submission" date="2016-11" db="EMBL/GenBank/DDBJ databases">
        <title>Complete genome sequencing of Virgibacillus halodenitrificans PDB-F2.</title>
        <authorList>
            <person name="Sun Z."/>
            <person name="Zhou Y."/>
            <person name="Li H."/>
        </authorList>
    </citation>
    <scope>NUCLEOTIDE SEQUENCE [LARGE SCALE GENOMIC DNA]</scope>
    <source>
        <strain evidence="3 4">PDB-F2</strain>
    </source>
</reference>
<dbReference type="AlphaFoldDB" id="A0AAC9J2M1"/>
<sequence length="187" mass="20852">MKRKVALLITMLWITLCLLAACGDDATDSHAAEHKGQEKLIEKKEAPSQSSTENEPNEGENNKEQTEHAKKESDNTQAEQQVQGNNMEKEQENAHSQNTEHPEKKESPADQTKIMSGEAAVSYLKKELDMETEEGFLFDDMGGSLHTDESGAYYRVELISKSMQKNGGSGTVGLYKVYQNGNYESQF</sequence>
<feature type="chain" id="PRO_5042103875" description="Lipoprotein" evidence="2">
    <location>
        <begin position="21"/>
        <end position="187"/>
    </location>
</feature>
<evidence type="ECO:0000313" key="3">
    <source>
        <dbReference type="EMBL" id="APC50098.1"/>
    </source>
</evidence>
<dbReference type="Proteomes" id="UP000182945">
    <property type="component" value="Chromosome"/>
</dbReference>
<feature type="compositionally biased region" description="Basic and acidic residues" evidence="1">
    <location>
        <begin position="29"/>
        <end position="46"/>
    </location>
</feature>
<organism evidence="3 4">
    <name type="scientific">Virgibacillus halodenitrificans</name>
    <name type="common">Bacillus halodenitrificans</name>
    <dbReference type="NCBI Taxonomy" id="1482"/>
    <lineage>
        <taxon>Bacteria</taxon>
        <taxon>Bacillati</taxon>
        <taxon>Bacillota</taxon>
        <taxon>Bacilli</taxon>
        <taxon>Bacillales</taxon>
        <taxon>Bacillaceae</taxon>
        <taxon>Virgibacillus</taxon>
    </lineage>
</organism>
<feature type="compositionally biased region" description="Basic and acidic residues" evidence="1">
    <location>
        <begin position="87"/>
        <end position="108"/>
    </location>
</feature>
<dbReference type="PROSITE" id="PS51257">
    <property type="entry name" value="PROKAR_LIPOPROTEIN"/>
    <property type="match status" value="1"/>
</dbReference>
<accession>A0AAC9J2M1</accession>
<name>A0AAC9J2M1_VIRHA</name>
<evidence type="ECO:0000256" key="2">
    <source>
        <dbReference type="SAM" id="SignalP"/>
    </source>
</evidence>
<dbReference type="RefSeq" id="WP_019375801.1">
    <property type="nucleotide sequence ID" value="NZ_CP017962.1"/>
</dbReference>
<evidence type="ECO:0000256" key="1">
    <source>
        <dbReference type="SAM" id="MobiDB-lite"/>
    </source>
</evidence>
<feature type="signal peptide" evidence="2">
    <location>
        <begin position="1"/>
        <end position="20"/>
    </location>
</feature>
<dbReference type="GeneID" id="71516439"/>
<proteinExistence type="predicted"/>
<feature type="compositionally biased region" description="Polar residues" evidence="1">
    <location>
        <begin position="75"/>
        <end position="86"/>
    </location>
</feature>
<protein>
    <recommendedName>
        <fullName evidence="5">Lipoprotein</fullName>
    </recommendedName>
</protein>
<feature type="region of interest" description="Disordered" evidence="1">
    <location>
        <begin position="29"/>
        <end position="114"/>
    </location>
</feature>
<dbReference type="EMBL" id="CP017962">
    <property type="protein sequence ID" value="APC50098.1"/>
    <property type="molecule type" value="Genomic_DNA"/>
</dbReference>
<keyword evidence="2" id="KW-0732">Signal</keyword>
<gene>
    <name evidence="3" type="ORF">BME96_18675</name>
</gene>